<protein>
    <submittedName>
        <fullName evidence="1">Uncharacterized protein</fullName>
    </submittedName>
</protein>
<gene>
    <name evidence="1" type="ORF">EV132_111156</name>
</gene>
<reference evidence="1 2" key="1">
    <citation type="submission" date="2019-03" db="EMBL/GenBank/DDBJ databases">
        <title>Genomic Encyclopedia of Type Strains, Phase IV (KMG-V): Genome sequencing to study the core and pangenomes of soil and plant-associated prokaryotes.</title>
        <authorList>
            <person name="Whitman W."/>
        </authorList>
    </citation>
    <scope>NUCLEOTIDE SEQUENCE [LARGE SCALE GENOMIC DNA]</scope>
    <source>
        <strain evidence="1 2">Hc14</strain>
    </source>
</reference>
<evidence type="ECO:0000313" key="2">
    <source>
        <dbReference type="Proteomes" id="UP000294576"/>
    </source>
</evidence>
<accession>A0A4R3PYF7</accession>
<name>A0A4R3PYF7_RHISU</name>
<evidence type="ECO:0000313" key="1">
    <source>
        <dbReference type="EMBL" id="TCU13723.1"/>
    </source>
</evidence>
<dbReference type="RefSeq" id="WP_281029405.1">
    <property type="nucleotide sequence ID" value="NZ_SMBH01000011.1"/>
</dbReference>
<sequence>MSDYIANLADVGTYGCEPMSFEGLRDEFEVFPVQEDGLDGLVSI</sequence>
<dbReference type="AlphaFoldDB" id="A0A4R3PYF7"/>
<comment type="caution">
    <text evidence="1">The sequence shown here is derived from an EMBL/GenBank/DDBJ whole genome shotgun (WGS) entry which is preliminary data.</text>
</comment>
<organism evidence="1 2">
    <name type="scientific">Rhizobium sullae</name>
    <name type="common">Rhizobium hedysari</name>
    <dbReference type="NCBI Taxonomy" id="50338"/>
    <lineage>
        <taxon>Bacteria</taxon>
        <taxon>Pseudomonadati</taxon>
        <taxon>Pseudomonadota</taxon>
        <taxon>Alphaproteobacteria</taxon>
        <taxon>Hyphomicrobiales</taxon>
        <taxon>Rhizobiaceae</taxon>
        <taxon>Rhizobium/Agrobacterium group</taxon>
        <taxon>Rhizobium</taxon>
    </lineage>
</organism>
<dbReference type="Proteomes" id="UP000294576">
    <property type="component" value="Unassembled WGS sequence"/>
</dbReference>
<proteinExistence type="predicted"/>
<dbReference type="EMBL" id="SMBH01000011">
    <property type="protein sequence ID" value="TCU13723.1"/>
    <property type="molecule type" value="Genomic_DNA"/>
</dbReference>